<reference evidence="1" key="1">
    <citation type="journal article" date="2014" name="Front. Microbiol.">
        <title>High frequency of phylogenetically diverse reductive dehalogenase-homologous genes in deep subseafloor sedimentary metagenomes.</title>
        <authorList>
            <person name="Kawai M."/>
            <person name="Futagami T."/>
            <person name="Toyoda A."/>
            <person name="Takaki Y."/>
            <person name="Nishi S."/>
            <person name="Hori S."/>
            <person name="Arai W."/>
            <person name="Tsubouchi T."/>
            <person name="Morono Y."/>
            <person name="Uchiyama I."/>
            <person name="Ito T."/>
            <person name="Fujiyama A."/>
            <person name="Inagaki F."/>
            <person name="Takami H."/>
        </authorList>
    </citation>
    <scope>NUCLEOTIDE SEQUENCE</scope>
    <source>
        <strain evidence="1">Expedition CK06-06</strain>
    </source>
</reference>
<proteinExistence type="predicted"/>
<comment type="caution">
    <text evidence="1">The sequence shown here is derived from an EMBL/GenBank/DDBJ whole genome shotgun (WGS) entry which is preliminary data.</text>
</comment>
<sequence>ATWHSHAFSLADIIVVDIQLDATKPVFGDAKTGYCDTGGFEKAIADLGRNIKPEALVPIISASATPIWKNLSGNFSLNQ</sequence>
<feature type="non-terminal residue" evidence="1">
    <location>
        <position position="1"/>
    </location>
</feature>
<name>X1SII8_9ZZZZ</name>
<evidence type="ECO:0008006" key="2">
    <source>
        <dbReference type="Google" id="ProtNLM"/>
    </source>
</evidence>
<gene>
    <name evidence="1" type="ORF">S12H4_26839</name>
</gene>
<organism evidence="1">
    <name type="scientific">marine sediment metagenome</name>
    <dbReference type="NCBI Taxonomy" id="412755"/>
    <lineage>
        <taxon>unclassified sequences</taxon>
        <taxon>metagenomes</taxon>
        <taxon>ecological metagenomes</taxon>
    </lineage>
</organism>
<dbReference type="EMBL" id="BARW01015268">
    <property type="protein sequence ID" value="GAI92778.1"/>
    <property type="molecule type" value="Genomic_DNA"/>
</dbReference>
<protein>
    <recommendedName>
        <fullName evidence="2">DUF362 domain-containing protein</fullName>
    </recommendedName>
</protein>
<dbReference type="AlphaFoldDB" id="X1SII8"/>
<evidence type="ECO:0000313" key="1">
    <source>
        <dbReference type="EMBL" id="GAI92778.1"/>
    </source>
</evidence>
<accession>X1SII8</accession>